<feature type="transmembrane region" description="Helical" evidence="1">
    <location>
        <begin position="42"/>
        <end position="62"/>
    </location>
</feature>
<dbReference type="RefSeq" id="WP_254476831.1">
    <property type="nucleotide sequence ID" value="NZ_CP113432.1"/>
</dbReference>
<protein>
    <submittedName>
        <fullName evidence="2">Uncharacterized protein</fullName>
    </submittedName>
</protein>
<keyword evidence="1" id="KW-0472">Membrane</keyword>
<proteinExistence type="predicted"/>
<evidence type="ECO:0000256" key="1">
    <source>
        <dbReference type="SAM" id="Phobius"/>
    </source>
</evidence>
<dbReference type="Proteomes" id="UP001163624">
    <property type="component" value="Chromosome"/>
</dbReference>
<keyword evidence="3" id="KW-1185">Reference proteome</keyword>
<accession>A0ABY7A356</accession>
<reference evidence="2" key="1">
    <citation type="submission" date="2022-11" db="EMBL/GenBank/DDBJ databases">
        <title>Pseudomonas triclosanedens sp. nov., a triclosan degrader isolated from activated sludge.</title>
        <authorList>
            <person name="Yin Y."/>
            <person name="Lu Z."/>
        </authorList>
    </citation>
    <scope>NUCLEOTIDE SEQUENCE</scope>
    <source>
        <strain evidence="2">ZM23</strain>
    </source>
</reference>
<keyword evidence="1" id="KW-0812">Transmembrane</keyword>
<keyword evidence="1" id="KW-1133">Transmembrane helix</keyword>
<gene>
    <name evidence="2" type="ORF">OU419_08655</name>
</gene>
<name>A0ABY7A356_9PSED</name>
<dbReference type="EMBL" id="CP113432">
    <property type="protein sequence ID" value="WAI51307.1"/>
    <property type="molecule type" value="Genomic_DNA"/>
</dbReference>
<organism evidence="2 3">
    <name type="scientific">Pseudomonas triclosanedens</name>
    <dbReference type="NCBI Taxonomy" id="2961893"/>
    <lineage>
        <taxon>Bacteria</taxon>
        <taxon>Pseudomonadati</taxon>
        <taxon>Pseudomonadota</taxon>
        <taxon>Gammaproteobacteria</taxon>
        <taxon>Pseudomonadales</taxon>
        <taxon>Pseudomonadaceae</taxon>
        <taxon>Pseudomonas</taxon>
    </lineage>
</organism>
<sequence>MLNYLFVTAALAMVLGLAFEALRPVEETFVFHIVISTLRALLLWVIPSVALATLFYGAYWLATEGRGL</sequence>
<evidence type="ECO:0000313" key="2">
    <source>
        <dbReference type="EMBL" id="WAI51307.1"/>
    </source>
</evidence>
<evidence type="ECO:0000313" key="3">
    <source>
        <dbReference type="Proteomes" id="UP001163624"/>
    </source>
</evidence>